<dbReference type="GO" id="GO:0005634">
    <property type="term" value="C:nucleus"/>
    <property type="evidence" value="ECO:0007669"/>
    <property type="project" value="UniProtKB-SubCell"/>
</dbReference>
<evidence type="ECO:0000259" key="6">
    <source>
        <dbReference type="PROSITE" id="PS50071"/>
    </source>
</evidence>
<dbReference type="GO" id="GO:0003677">
    <property type="term" value="F:DNA binding"/>
    <property type="evidence" value="ECO:0007669"/>
    <property type="project" value="UniProtKB-UniRule"/>
</dbReference>
<sequence length="228" mass="25297">MSTSRDHPGKLPSIATLLSNSALLSISPPPTSSPTPSNYNNNLLNNINRAPLLRPPRSDSISSIDSLHSPYNNNNNNNNTINNYNYSPHSRSNSFFYATNNINTSTSLIINTPLTSLETLTSVAQHSFGDTPSPNDDKIIQKPITTTTSTSKRSSISSITSKNGKKKRANLPKESTTILLNWLHENIDHPYPNSKEKLNLMSKTGLTAQQLSNWFINARRRKIQLIKQ</sequence>
<evidence type="ECO:0000256" key="1">
    <source>
        <dbReference type="ARBA" id="ARBA00023125"/>
    </source>
</evidence>
<dbReference type="Pfam" id="PF05920">
    <property type="entry name" value="Homeobox_KN"/>
    <property type="match status" value="1"/>
</dbReference>
<comment type="subcellular location">
    <subcellularLocation>
        <location evidence="4">Nucleus</location>
    </subcellularLocation>
</comment>
<feature type="domain" description="Homeobox" evidence="6">
    <location>
        <begin position="162"/>
        <end position="225"/>
    </location>
</feature>
<feature type="compositionally biased region" description="Low complexity" evidence="5">
    <location>
        <begin position="58"/>
        <end position="78"/>
    </location>
</feature>
<keyword evidence="8" id="KW-1185">Reference proteome</keyword>
<dbReference type="Gene3D" id="1.10.10.60">
    <property type="entry name" value="Homeodomain-like"/>
    <property type="match status" value="1"/>
</dbReference>
<evidence type="ECO:0000256" key="2">
    <source>
        <dbReference type="ARBA" id="ARBA00023155"/>
    </source>
</evidence>
<dbReference type="InterPro" id="IPR050224">
    <property type="entry name" value="TALE_homeobox"/>
</dbReference>
<dbReference type="EMBL" id="BTGB01000001">
    <property type="protein sequence ID" value="GMM45067.1"/>
    <property type="molecule type" value="Genomic_DNA"/>
</dbReference>
<dbReference type="InterPro" id="IPR001356">
    <property type="entry name" value="HD"/>
</dbReference>
<proteinExistence type="predicted"/>
<dbReference type="PANTHER" id="PTHR11850">
    <property type="entry name" value="HOMEOBOX PROTEIN TRANSCRIPTION FACTORS"/>
    <property type="match status" value="1"/>
</dbReference>
<feature type="region of interest" description="Disordered" evidence="5">
    <location>
        <begin position="128"/>
        <end position="171"/>
    </location>
</feature>
<keyword evidence="3 4" id="KW-0539">Nucleus</keyword>
<evidence type="ECO:0000313" key="8">
    <source>
        <dbReference type="Proteomes" id="UP001378960"/>
    </source>
</evidence>
<keyword evidence="1 4" id="KW-0238">DNA-binding</keyword>
<name>A0AAV5R247_PICKL</name>
<keyword evidence="2 4" id="KW-0371">Homeobox</keyword>
<dbReference type="AlphaFoldDB" id="A0AAV5R247"/>
<gene>
    <name evidence="7" type="ORF">DAPK24_016420</name>
</gene>
<evidence type="ECO:0000256" key="5">
    <source>
        <dbReference type="SAM" id="MobiDB-lite"/>
    </source>
</evidence>
<organism evidence="7 8">
    <name type="scientific">Pichia kluyveri</name>
    <name type="common">Yeast</name>
    <dbReference type="NCBI Taxonomy" id="36015"/>
    <lineage>
        <taxon>Eukaryota</taxon>
        <taxon>Fungi</taxon>
        <taxon>Dikarya</taxon>
        <taxon>Ascomycota</taxon>
        <taxon>Saccharomycotina</taxon>
        <taxon>Pichiomycetes</taxon>
        <taxon>Pichiales</taxon>
        <taxon>Pichiaceae</taxon>
        <taxon>Pichia</taxon>
    </lineage>
</organism>
<feature type="compositionally biased region" description="Low complexity" evidence="5">
    <location>
        <begin position="141"/>
        <end position="162"/>
    </location>
</feature>
<dbReference type="SMART" id="SM00389">
    <property type="entry name" value="HOX"/>
    <property type="match status" value="1"/>
</dbReference>
<evidence type="ECO:0000313" key="7">
    <source>
        <dbReference type="EMBL" id="GMM45067.1"/>
    </source>
</evidence>
<comment type="caution">
    <text evidence="7">The sequence shown here is derived from an EMBL/GenBank/DDBJ whole genome shotgun (WGS) entry which is preliminary data.</text>
</comment>
<protein>
    <submittedName>
        <fullName evidence="7">Tos8 protein</fullName>
    </submittedName>
</protein>
<dbReference type="PROSITE" id="PS50071">
    <property type="entry name" value="HOMEOBOX_2"/>
    <property type="match status" value="1"/>
</dbReference>
<feature type="region of interest" description="Disordered" evidence="5">
    <location>
        <begin position="50"/>
        <end position="78"/>
    </location>
</feature>
<reference evidence="7 8" key="1">
    <citation type="journal article" date="2023" name="Elife">
        <title>Identification of key yeast species and microbe-microbe interactions impacting larval growth of Drosophila in the wild.</title>
        <authorList>
            <person name="Mure A."/>
            <person name="Sugiura Y."/>
            <person name="Maeda R."/>
            <person name="Honda K."/>
            <person name="Sakurai N."/>
            <person name="Takahashi Y."/>
            <person name="Watada M."/>
            <person name="Katoh T."/>
            <person name="Gotoh A."/>
            <person name="Gotoh Y."/>
            <person name="Taniguchi I."/>
            <person name="Nakamura K."/>
            <person name="Hayashi T."/>
            <person name="Katayama T."/>
            <person name="Uemura T."/>
            <person name="Hattori Y."/>
        </authorList>
    </citation>
    <scope>NUCLEOTIDE SEQUENCE [LARGE SCALE GENOMIC DNA]</scope>
    <source>
        <strain evidence="7 8">PK-24</strain>
    </source>
</reference>
<evidence type="ECO:0000256" key="4">
    <source>
        <dbReference type="PROSITE-ProRule" id="PRU00108"/>
    </source>
</evidence>
<dbReference type="CDD" id="cd00086">
    <property type="entry name" value="homeodomain"/>
    <property type="match status" value="1"/>
</dbReference>
<dbReference type="Proteomes" id="UP001378960">
    <property type="component" value="Unassembled WGS sequence"/>
</dbReference>
<accession>A0AAV5R247</accession>
<dbReference type="InterPro" id="IPR009057">
    <property type="entry name" value="Homeodomain-like_sf"/>
</dbReference>
<dbReference type="GO" id="GO:0006355">
    <property type="term" value="P:regulation of DNA-templated transcription"/>
    <property type="evidence" value="ECO:0007669"/>
    <property type="project" value="InterPro"/>
</dbReference>
<evidence type="ECO:0000256" key="3">
    <source>
        <dbReference type="ARBA" id="ARBA00023242"/>
    </source>
</evidence>
<dbReference type="InterPro" id="IPR008422">
    <property type="entry name" value="KN_HD"/>
</dbReference>
<dbReference type="SUPFAM" id="SSF46689">
    <property type="entry name" value="Homeodomain-like"/>
    <property type="match status" value="1"/>
</dbReference>
<feature type="DNA-binding region" description="Homeobox" evidence="4">
    <location>
        <begin position="164"/>
        <end position="226"/>
    </location>
</feature>